<evidence type="ECO:0000313" key="2">
    <source>
        <dbReference type="EMBL" id="SME89903.1"/>
    </source>
</evidence>
<keyword evidence="3" id="KW-1185">Reference proteome</keyword>
<reference evidence="3" key="1">
    <citation type="submission" date="2017-04" db="EMBL/GenBank/DDBJ databases">
        <authorList>
            <person name="Varghese N."/>
            <person name="Submissions S."/>
        </authorList>
    </citation>
    <scope>NUCLEOTIDE SEQUENCE [LARGE SCALE GENOMIC DNA]</scope>
    <source>
        <strain evidence="3">RKEM611</strain>
    </source>
</reference>
<protein>
    <recommendedName>
        <fullName evidence="4">Replication restart DNA helicase PriA</fullName>
    </recommendedName>
</protein>
<proteinExistence type="predicted"/>
<accession>A0A1Y6B3N3</accession>
<dbReference type="EMBL" id="FWZT01000001">
    <property type="protein sequence ID" value="SME89903.1"/>
    <property type="molecule type" value="Genomic_DNA"/>
</dbReference>
<feature type="transmembrane region" description="Helical" evidence="1">
    <location>
        <begin position="312"/>
        <end position="342"/>
    </location>
</feature>
<organism evidence="2 3">
    <name type="scientific">Pseudobacteriovorax antillogorgiicola</name>
    <dbReference type="NCBI Taxonomy" id="1513793"/>
    <lineage>
        <taxon>Bacteria</taxon>
        <taxon>Pseudomonadati</taxon>
        <taxon>Bdellovibrionota</taxon>
        <taxon>Oligoflexia</taxon>
        <taxon>Oligoflexales</taxon>
        <taxon>Pseudobacteriovoracaceae</taxon>
        <taxon>Pseudobacteriovorax</taxon>
    </lineage>
</organism>
<evidence type="ECO:0000313" key="3">
    <source>
        <dbReference type="Proteomes" id="UP000192907"/>
    </source>
</evidence>
<keyword evidence="1" id="KW-1133">Transmembrane helix</keyword>
<sequence length="375" mass="42358">MHELTCPSCNKPSQYVFSDYLLMCPFCSATFRFDTDSGQKELFGDHYIVPNLLDAGAVKELSLEWLRRLHHRPGAVDKEFFVVDVQGFSLPVWVISLEAHTAWKGLVKRQNPLHVNLSSAGEHLLESGQFRRGYRWAISARANICETWGLTRLHEPPEPINTEWDGFPLDSTLSRGRLLDDDQKSAYEARNFFEFKYANGLPILGVQVDEHEALRRAKNHIELYHYKISTLNADFLIDNRTEVEVAGVQLIHIPVWKVGYLYRPKNILRHFYKGREKRLLIDGHGKGVLTGQLAMVHTDKVLVNGYVTSGAAFFFLLVGILWHPAFIVVALFALIVAGTSFYQSAQALKAKELAQLENISNSFGTDPSKSAQAAS</sequence>
<gene>
    <name evidence="2" type="ORF">SAMN06296036_101313</name>
</gene>
<dbReference type="RefSeq" id="WP_132314567.1">
    <property type="nucleotide sequence ID" value="NZ_FWZT01000001.1"/>
</dbReference>
<name>A0A1Y6B3N3_9BACT</name>
<dbReference type="AlphaFoldDB" id="A0A1Y6B3N3"/>
<dbReference type="OrthoDB" id="5289427at2"/>
<evidence type="ECO:0008006" key="4">
    <source>
        <dbReference type="Google" id="ProtNLM"/>
    </source>
</evidence>
<keyword evidence="1" id="KW-0812">Transmembrane</keyword>
<keyword evidence="1" id="KW-0472">Membrane</keyword>
<evidence type="ECO:0000256" key="1">
    <source>
        <dbReference type="SAM" id="Phobius"/>
    </source>
</evidence>
<dbReference type="Proteomes" id="UP000192907">
    <property type="component" value="Unassembled WGS sequence"/>
</dbReference>